<sequence length="121" mass="12598">MSCLHVSEKAYLSPAAINSAIITTAGFVTDNSVEPIKDAGLLSGTFGGDHINPNVAAHPGLVYNAKAPEFTDFLCGLRQEIRNVSTFANLKPSIPHDNAAISTIPPSGSLCSKERGSSTGE</sequence>
<dbReference type="Gene3D" id="3.40.50.200">
    <property type="entry name" value="Peptidase S8/S53 domain"/>
    <property type="match status" value="1"/>
</dbReference>
<evidence type="ECO:0000256" key="1">
    <source>
        <dbReference type="ARBA" id="ARBA00011073"/>
    </source>
</evidence>
<accession>D8T9C8</accession>
<proteinExistence type="inferred from homology"/>
<gene>
    <name evidence="4" type="ORF">SELMODRAFT_430419</name>
</gene>
<dbReference type="GO" id="GO:0004252">
    <property type="term" value="F:serine-type endopeptidase activity"/>
    <property type="evidence" value="ECO:0007669"/>
    <property type="project" value="InterPro"/>
</dbReference>
<dbReference type="Gramene" id="EFJ06684">
    <property type="protein sequence ID" value="EFJ06684"/>
    <property type="gene ID" value="SELMODRAFT_430419"/>
</dbReference>
<evidence type="ECO:0000313" key="5">
    <source>
        <dbReference type="Proteomes" id="UP000001514"/>
    </source>
</evidence>
<dbReference type="GO" id="GO:0006508">
    <property type="term" value="P:proteolysis"/>
    <property type="evidence" value="ECO:0007669"/>
    <property type="project" value="InterPro"/>
</dbReference>
<dbReference type="EMBL" id="GL377695">
    <property type="protein sequence ID" value="EFJ06684.1"/>
    <property type="molecule type" value="Genomic_DNA"/>
</dbReference>
<feature type="compositionally biased region" description="Polar residues" evidence="3">
    <location>
        <begin position="100"/>
        <end position="110"/>
    </location>
</feature>
<protein>
    <submittedName>
        <fullName evidence="4">Uncharacterized protein</fullName>
    </submittedName>
</protein>
<feature type="compositionally biased region" description="Basic and acidic residues" evidence="3">
    <location>
        <begin position="112"/>
        <end position="121"/>
    </location>
</feature>
<dbReference type="KEGG" id="smo:SELMODRAFT_430419"/>
<dbReference type="HOGENOM" id="CLU_169938_0_0_1"/>
<organism evidence="5">
    <name type="scientific">Selaginella moellendorffii</name>
    <name type="common">Spikemoss</name>
    <dbReference type="NCBI Taxonomy" id="88036"/>
    <lineage>
        <taxon>Eukaryota</taxon>
        <taxon>Viridiplantae</taxon>
        <taxon>Streptophyta</taxon>
        <taxon>Embryophyta</taxon>
        <taxon>Tracheophyta</taxon>
        <taxon>Lycopodiopsida</taxon>
        <taxon>Selaginellales</taxon>
        <taxon>Selaginellaceae</taxon>
        <taxon>Selaginella</taxon>
    </lineage>
</organism>
<feature type="region of interest" description="Disordered" evidence="3">
    <location>
        <begin position="98"/>
        <end position="121"/>
    </location>
</feature>
<name>D8T9C8_SELML</name>
<keyword evidence="5" id="KW-1185">Reference proteome</keyword>
<keyword evidence="2" id="KW-0732">Signal</keyword>
<evidence type="ECO:0000256" key="2">
    <source>
        <dbReference type="ARBA" id="ARBA00022729"/>
    </source>
</evidence>
<dbReference type="PANTHER" id="PTHR10795">
    <property type="entry name" value="PROPROTEIN CONVERTASE SUBTILISIN/KEXIN"/>
    <property type="match status" value="1"/>
</dbReference>
<dbReference type="Proteomes" id="UP000001514">
    <property type="component" value="Unassembled WGS sequence"/>
</dbReference>
<comment type="similarity">
    <text evidence="1">Belongs to the peptidase S8 family.</text>
</comment>
<evidence type="ECO:0000256" key="3">
    <source>
        <dbReference type="SAM" id="MobiDB-lite"/>
    </source>
</evidence>
<dbReference type="InParanoid" id="D8T9C8"/>
<evidence type="ECO:0000313" key="4">
    <source>
        <dbReference type="EMBL" id="EFJ06684.1"/>
    </source>
</evidence>
<dbReference type="InterPro" id="IPR045051">
    <property type="entry name" value="SBT"/>
</dbReference>
<reference evidence="4 5" key="1">
    <citation type="journal article" date="2011" name="Science">
        <title>The Selaginella genome identifies genetic changes associated with the evolution of vascular plants.</title>
        <authorList>
            <person name="Banks J.A."/>
            <person name="Nishiyama T."/>
            <person name="Hasebe M."/>
            <person name="Bowman J.L."/>
            <person name="Gribskov M."/>
            <person name="dePamphilis C."/>
            <person name="Albert V.A."/>
            <person name="Aono N."/>
            <person name="Aoyama T."/>
            <person name="Ambrose B.A."/>
            <person name="Ashton N.W."/>
            <person name="Axtell M.J."/>
            <person name="Barker E."/>
            <person name="Barker M.S."/>
            <person name="Bennetzen J.L."/>
            <person name="Bonawitz N.D."/>
            <person name="Chapple C."/>
            <person name="Cheng C."/>
            <person name="Correa L.G."/>
            <person name="Dacre M."/>
            <person name="DeBarry J."/>
            <person name="Dreyer I."/>
            <person name="Elias M."/>
            <person name="Engstrom E.M."/>
            <person name="Estelle M."/>
            <person name="Feng L."/>
            <person name="Finet C."/>
            <person name="Floyd S.K."/>
            <person name="Frommer W.B."/>
            <person name="Fujita T."/>
            <person name="Gramzow L."/>
            <person name="Gutensohn M."/>
            <person name="Harholt J."/>
            <person name="Hattori M."/>
            <person name="Heyl A."/>
            <person name="Hirai T."/>
            <person name="Hiwatashi Y."/>
            <person name="Ishikawa M."/>
            <person name="Iwata M."/>
            <person name="Karol K.G."/>
            <person name="Koehler B."/>
            <person name="Kolukisaoglu U."/>
            <person name="Kubo M."/>
            <person name="Kurata T."/>
            <person name="Lalonde S."/>
            <person name="Li K."/>
            <person name="Li Y."/>
            <person name="Litt A."/>
            <person name="Lyons E."/>
            <person name="Manning G."/>
            <person name="Maruyama T."/>
            <person name="Michael T.P."/>
            <person name="Mikami K."/>
            <person name="Miyazaki S."/>
            <person name="Morinaga S."/>
            <person name="Murata T."/>
            <person name="Mueller-Roeber B."/>
            <person name="Nelson D.R."/>
            <person name="Obara M."/>
            <person name="Oguri Y."/>
            <person name="Olmstead R.G."/>
            <person name="Onodera N."/>
            <person name="Petersen B.L."/>
            <person name="Pils B."/>
            <person name="Prigge M."/>
            <person name="Rensing S.A."/>
            <person name="Riano-Pachon D.M."/>
            <person name="Roberts A.W."/>
            <person name="Sato Y."/>
            <person name="Scheller H.V."/>
            <person name="Schulz B."/>
            <person name="Schulz C."/>
            <person name="Shakirov E.V."/>
            <person name="Shibagaki N."/>
            <person name="Shinohara N."/>
            <person name="Shippen D.E."/>
            <person name="Soerensen I."/>
            <person name="Sotooka R."/>
            <person name="Sugimoto N."/>
            <person name="Sugita M."/>
            <person name="Sumikawa N."/>
            <person name="Tanurdzic M."/>
            <person name="Theissen G."/>
            <person name="Ulvskov P."/>
            <person name="Wakazuki S."/>
            <person name="Weng J.K."/>
            <person name="Willats W.W."/>
            <person name="Wipf D."/>
            <person name="Wolf P.G."/>
            <person name="Yang L."/>
            <person name="Zimmer A.D."/>
            <person name="Zhu Q."/>
            <person name="Mitros T."/>
            <person name="Hellsten U."/>
            <person name="Loque D."/>
            <person name="Otillar R."/>
            <person name="Salamov A."/>
            <person name="Schmutz J."/>
            <person name="Shapiro H."/>
            <person name="Lindquist E."/>
            <person name="Lucas S."/>
            <person name="Rokhsar D."/>
            <person name="Grigoriev I.V."/>
        </authorList>
    </citation>
    <scope>NUCLEOTIDE SEQUENCE [LARGE SCALE GENOMIC DNA]</scope>
</reference>
<dbReference type="InterPro" id="IPR036852">
    <property type="entry name" value="Peptidase_S8/S53_dom_sf"/>
</dbReference>
<dbReference type="AlphaFoldDB" id="D8T9C8"/>